<dbReference type="RefSeq" id="WP_247232948.1">
    <property type="nucleotide sequence ID" value="NZ_JALKHS010000010.1"/>
</dbReference>
<evidence type="ECO:0000313" key="6">
    <source>
        <dbReference type="EMBL" id="MCK0532513.1"/>
    </source>
</evidence>
<evidence type="ECO:0000256" key="2">
    <source>
        <dbReference type="ARBA" id="ARBA00022763"/>
    </source>
</evidence>
<keyword evidence="3 5" id="KW-0378">Hydrolase</keyword>
<keyword evidence="2 5" id="KW-0227">DNA damage</keyword>
<protein>
    <recommendedName>
        <fullName evidence="5">Putative 3-methyladenine DNA glycosylase</fullName>
        <ecNumber evidence="5">3.2.2.-</ecNumber>
    </recommendedName>
</protein>
<dbReference type="Gene3D" id="3.10.300.10">
    <property type="entry name" value="Methylpurine-DNA glycosylase (MPG)"/>
    <property type="match status" value="1"/>
</dbReference>
<reference evidence="6 7" key="1">
    <citation type="submission" date="2022-04" db="EMBL/GenBank/DDBJ databases">
        <authorList>
            <person name="Huq M.A."/>
        </authorList>
    </citation>
    <scope>NUCLEOTIDE SEQUENCE [LARGE SCALE GENOMIC DNA]</scope>
    <source>
        <strain evidence="6 7">MAH-33</strain>
    </source>
</reference>
<dbReference type="InterPro" id="IPR003180">
    <property type="entry name" value="MPG"/>
</dbReference>
<dbReference type="SUPFAM" id="SSF50486">
    <property type="entry name" value="FMT C-terminal domain-like"/>
    <property type="match status" value="1"/>
</dbReference>
<dbReference type="Proteomes" id="UP001203512">
    <property type="component" value="Unassembled WGS sequence"/>
</dbReference>
<dbReference type="NCBIfam" id="NF002003">
    <property type="entry name" value="PRK00802.1-3"/>
    <property type="match status" value="1"/>
</dbReference>
<evidence type="ECO:0000256" key="3">
    <source>
        <dbReference type="ARBA" id="ARBA00022801"/>
    </source>
</evidence>
<comment type="caution">
    <text evidence="6">The sequence shown here is derived from an EMBL/GenBank/DDBJ whole genome shotgun (WGS) entry which is preliminary data.</text>
</comment>
<sequence length="193" mass="20112">MNSLSGAKRAFPPDFFRQDIEAVARGLIGATLLVGGVGGRIVETEAYDSGDPASHSFRGQTAGNGAMFGPIAHAYVYRIYGLHWCLNIVAGPPGSAVLIRALEPLEGVDQMIARRGITNPLKLCSGPGRLCQALSVDGSLNGASLHAPPFALHPPAGPAPIVTGQRIGISRGVETLWRFGASGSPYVSRPFPA</sequence>
<dbReference type="EC" id="3.2.2.-" evidence="5"/>
<comment type="similarity">
    <text evidence="1 5">Belongs to the DNA glycosylase MPG family.</text>
</comment>
<keyword evidence="7" id="KW-1185">Reference proteome</keyword>
<accession>A0ABT0DZH8</accession>
<dbReference type="HAMAP" id="MF_00527">
    <property type="entry name" value="3MGH"/>
    <property type="match status" value="1"/>
</dbReference>
<gene>
    <name evidence="6" type="ORF">MU848_13060</name>
</gene>
<evidence type="ECO:0000256" key="5">
    <source>
        <dbReference type="HAMAP-Rule" id="MF_00527"/>
    </source>
</evidence>
<evidence type="ECO:0000256" key="4">
    <source>
        <dbReference type="ARBA" id="ARBA00023204"/>
    </source>
</evidence>
<keyword evidence="4 5" id="KW-0234">DNA repair</keyword>
<dbReference type="EMBL" id="JALKHS010000010">
    <property type="protein sequence ID" value="MCK0532513.1"/>
    <property type="molecule type" value="Genomic_DNA"/>
</dbReference>
<organism evidence="6 7">
    <name type="scientific">Sphingobium agri</name>
    <dbReference type="NCBI Taxonomy" id="2933566"/>
    <lineage>
        <taxon>Bacteria</taxon>
        <taxon>Pseudomonadati</taxon>
        <taxon>Pseudomonadota</taxon>
        <taxon>Alphaproteobacteria</taxon>
        <taxon>Sphingomonadales</taxon>
        <taxon>Sphingomonadaceae</taxon>
        <taxon>Sphingobium</taxon>
    </lineage>
</organism>
<dbReference type="NCBIfam" id="TIGR00567">
    <property type="entry name" value="3mg"/>
    <property type="match status" value="1"/>
</dbReference>
<dbReference type="Pfam" id="PF02245">
    <property type="entry name" value="Pur_DNA_glyco"/>
    <property type="match status" value="1"/>
</dbReference>
<dbReference type="PANTHER" id="PTHR10429:SF0">
    <property type="entry name" value="DNA-3-METHYLADENINE GLYCOSYLASE"/>
    <property type="match status" value="1"/>
</dbReference>
<name>A0ABT0DZH8_9SPHN</name>
<dbReference type="PANTHER" id="PTHR10429">
    <property type="entry name" value="DNA-3-METHYLADENINE GLYCOSYLASE"/>
    <property type="match status" value="1"/>
</dbReference>
<evidence type="ECO:0000313" key="7">
    <source>
        <dbReference type="Proteomes" id="UP001203512"/>
    </source>
</evidence>
<keyword evidence="6" id="KW-0326">Glycosidase</keyword>
<evidence type="ECO:0000256" key="1">
    <source>
        <dbReference type="ARBA" id="ARBA00009232"/>
    </source>
</evidence>
<dbReference type="InterPro" id="IPR011034">
    <property type="entry name" value="Formyl_transferase-like_C_sf"/>
</dbReference>
<dbReference type="InterPro" id="IPR036995">
    <property type="entry name" value="MPG_sf"/>
</dbReference>
<dbReference type="GO" id="GO:0016798">
    <property type="term" value="F:hydrolase activity, acting on glycosyl bonds"/>
    <property type="evidence" value="ECO:0007669"/>
    <property type="project" value="UniProtKB-KW"/>
</dbReference>
<proteinExistence type="inferred from homology"/>
<dbReference type="CDD" id="cd00540">
    <property type="entry name" value="AAG"/>
    <property type="match status" value="1"/>
</dbReference>